<sequence>MKKIVNFYIRAFLVISCISIPFLFIAFEDLNTKTFSYKIWIATFCPQLIYIIYLFKKEKLYSNFKTNFVGEGLYNNTILLTCLIPLFIYSFLIVFKLIKVYDFYNWDIEIIIYFILIFFSALLEEILFRFIPYKTLVNDISIKDVILVSLFFSFFHLFNPNINIVGLFNVAIAGVFFSIIYLKSNSIVLTSFIHAFWNFSIGCVLGSSISGIKVISILDYVPAEPFFLSGGDFGFEGSLITTLFFLIACVFLYRLQPNKSLKN</sequence>
<feature type="transmembrane region" description="Helical" evidence="1">
    <location>
        <begin position="110"/>
        <end position="128"/>
    </location>
</feature>
<dbReference type="STRING" id="29534.SAMN05444366_3965"/>
<organism evidence="3 4">
    <name type="scientific">Flavobacterium saccharophilum</name>
    <dbReference type="NCBI Taxonomy" id="29534"/>
    <lineage>
        <taxon>Bacteria</taxon>
        <taxon>Pseudomonadati</taxon>
        <taxon>Bacteroidota</taxon>
        <taxon>Flavobacteriia</taxon>
        <taxon>Flavobacteriales</taxon>
        <taxon>Flavobacteriaceae</taxon>
        <taxon>Flavobacterium</taxon>
    </lineage>
</organism>
<dbReference type="Pfam" id="PF02517">
    <property type="entry name" value="Rce1-like"/>
    <property type="match status" value="1"/>
</dbReference>
<dbReference type="PANTHER" id="PTHR39430">
    <property type="entry name" value="MEMBRANE-ASSOCIATED PROTEASE-RELATED"/>
    <property type="match status" value="1"/>
</dbReference>
<dbReference type="EMBL" id="FRBY01000006">
    <property type="protein sequence ID" value="SHM73624.1"/>
    <property type="molecule type" value="Genomic_DNA"/>
</dbReference>
<keyword evidence="3" id="KW-0645">Protease</keyword>
<feature type="transmembrane region" description="Helical" evidence="1">
    <location>
        <begin position="140"/>
        <end position="158"/>
    </location>
</feature>
<dbReference type="RefSeq" id="WP_072975154.1">
    <property type="nucleotide sequence ID" value="NZ_FRBY01000006.1"/>
</dbReference>
<keyword evidence="3" id="KW-0378">Hydrolase</keyword>
<feature type="domain" description="CAAX prenyl protease 2/Lysostaphin resistance protein A-like" evidence="2">
    <location>
        <begin position="110"/>
        <end position="199"/>
    </location>
</feature>
<feature type="transmembrane region" description="Helical" evidence="1">
    <location>
        <begin position="77"/>
        <end position="98"/>
    </location>
</feature>
<protein>
    <submittedName>
        <fullName evidence="3">CAAX protease self-immunity</fullName>
    </submittedName>
</protein>
<dbReference type="Proteomes" id="UP000184121">
    <property type="component" value="Unassembled WGS sequence"/>
</dbReference>
<feature type="transmembrane region" description="Helical" evidence="1">
    <location>
        <begin position="238"/>
        <end position="255"/>
    </location>
</feature>
<keyword evidence="1" id="KW-1133">Transmembrane helix</keyword>
<evidence type="ECO:0000259" key="2">
    <source>
        <dbReference type="Pfam" id="PF02517"/>
    </source>
</evidence>
<evidence type="ECO:0000313" key="4">
    <source>
        <dbReference type="Proteomes" id="UP000184121"/>
    </source>
</evidence>
<dbReference type="PANTHER" id="PTHR39430:SF1">
    <property type="entry name" value="PROTEASE"/>
    <property type="match status" value="1"/>
</dbReference>
<feature type="transmembrane region" description="Helical" evidence="1">
    <location>
        <begin position="7"/>
        <end position="27"/>
    </location>
</feature>
<dbReference type="AlphaFoldDB" id="A0A1M7L6M9"/>
<proteinExistence type="predicted"/>
<accession>A0A1M7L6M9</accession>
<gene>
    <name evidence="3" type="ORF">SAMN05444366_3965</name>
</gene>
<dbReference type="OrthoDB" id="324900at2"/>
<evidence type="ECO:0000313" key="3">
    <source>
        <dbReference type="EMBL" id="SHM73624.1"/>
    </source>
</evidence>
<dbReference type="GO" id="GO:0080120">
    <property type="term" value="P:CAAX-box protein maturation"/>
    <property type="evidence" value="ECO:0007669"/>
    <property type="project" value="UniProtKB-ARBA"/>
</dbReference>
<keyword evidence="4" id="KW-1185">Reference proteome</keyword>
<keyword evidence="1" id="KW-0472">Membrane</keyword>
<dbReference type="GO" id="GO:0004175">
    <property type="term" value="F:endopeptidase activity"/>
    <property type="evidence" value="ECO:0007669"/>
    <property type="project" value="UniProtKB-ARBA"/>
</dbReference>
<dbReference type="InterPro" id="IPR003675">
    <property type="entry name" value="Rce1/LyrA-like_dom"/>
</dbReference>
<name>A0A1M7L6M9_9FLAO</name>
<feature type="transmembrane region" description="Helical" evidence="1">
    <location>
        <begin position="195"/>
        <end position="218"/>
    </location>
</feature>
<evidence type="ECO:0000256" key="1">
    <source>
        <dbReference type="SAM" id="Phobius"/>
    </source>
</evidence>
<feature type="transmembrane region" description="Helical" evidence="1">
    <location>
        <begin position="39"/>
        <end position="56"/>
    </location>
</feature>
<reference evidence="4" key="1">
    <citation type="submission" date="2016-11" db="EMBL/GenBank/DDBJ databases">
        <authorList>
            <person name="Varghese N."/>
            <person name="Submissions S."/>
        </authorList>
    </citation>
    <scope>NUCLEOTIDE SEQUENCE [LARGE SCALE GENOMIC DNA]</scope>
    <source>
        <strain evidence="4">DSM 1811</strain>
    </source>
</reference>
<dbReference type="GO" id="GO:0006508">
    <property type="term" value="P:proteolysis"/>
    <property type="evidence" value="ECO:0007669"/>
    <property type="project" value="UniProtKB-KW"/>
</dbReference>
<feature type="transmembrane region" description="Helical" evidence="1">
    <location>
        <begin position="164"/>
        <end position="183"/>
    </location>
</feature>
<keyword evidence="1" id="KW-0812">Transmembrane</keyword>